<dbReference type="InterPro" id="IPR033788">
    <property type="entry name" value="VbhA-like"/>
</dbReference>
<keyword evidence="3" id="KW-1185">Reference proteome</keyword>
<dbReference type="Proteomes" id="UP000718821">
    <property type="component" value="Unassembled WGS sequence"/>
</dbReference>
<dbReference type="InterPro" id="IPR041535">
    <property type="entry name" value="VbhA"/>
</dbReference>
<comment type="caution">
    <text evidence="2">The sequence shown here is derived from an EMBL/GenBank/DDBJ whole genome shotgun (WGS) entry which is preliminary data.</text>
</comment>
<proteinExistence type="predicted"/>
<reference evidence="2" key="1">
    <citation type="submission" date="2020-08" db="EMBL/GenBank/DDBJ databases">
        <authorList>
            <person name="Cejkova D."/>
            <person name="Kubasova T."/>
            <person name="Jahodarova E."/>
            <person name="Rychlik I."/>
        </authorList>
    </citation>
    <scope>NUCLEOTIDE SEQUENCE</scope>
    <source>
        <strain evidence="2">An836</strain>
    </source>
</reference>
<dbReference type="EMBL" id="JACLYU010000002">
    <property type="protein sequence ID" value="MBM6699208.1"/>
    <property type="molecule type" value="Genomic_DNA"/>
</dbReference>
<organism evidence="2 3">
    <name type="scientific">Bifidobacterium pullorum subsp. saeculare</name>
    <dbReference type="NCBI Taxonomy" id="78257"/>
    <lineage>
        <taxon>Bacteria</taxon>
        <taxon>Bacillati</taxon>
        <taxon>Actinomycetota</taxon>
        <taxon>Actinomycetes</taxon>
        <taxon>Bifidobacteriales</taxon>
        <taxon>Bifidobacteriaceae</taxon>
        <taxon>Bifidobacterium</taxon>
    </lineage>
</organism>
<evidence type="ECO:0000259" key="1">
    <source>
        <dbReference type="Pfam" id="PF18495"/>
    </source>
</evidence>
<evidence type="ECO:0000313" key="2">
    <source>
        <dbReference type="EMBL" id="MBM6699208.1"/>
    </source>
</evidence>
<dbReference type="InterPro" id="IPR043038">
    <property type="entry name" value="VbhA_sf"/>
</dbReference>
<name>A0A938WX34_9BIFI</name>
<accession>A0A938WX34</accession>
<sequence length="62" mass="6965">MVTKAELQRESYVRAALHSNAMEGSIPSSEWVADAHEYIQGKIDTKEMRRRALARCGIMAAE</sequence>
<protein>
    <submittedName>
        <fullName evidence="2">Antitoxin VbhA family protein</fullName>
    </submittedName>
</protein>
<reference evidence="2" key="2">
    <citation type="journal article" date="2021" name="Sci. Rep.">
        <title>The distribution of antibiotic resistance genes in chicken gut microbiota commensals.</title>
        <authorList>
            <person name="Juricova H."/>
            <person name="Matiasovicova J."/>
            <person name="Kubasova T."/>
            <person name="Cejkova D."/>
            <person name="Rychlik I."/>
        </authorList>
    </citation>
    <scope>NUCLEOTIDE SEQUENCE</scope>
    <source>
        <strain evidence="2">An836</strain>
    </source>
</reference>
<dbReference type="Pfam" id="PF18495">
    <property type="entry name" value="VbhA"/>
    <property type="match status" value="1"/>
</dbReference>
<gene>
    <name evidence="2" type="ORF">H7U32_02465</name>
</gene>
<dbReference type="AlphaFoldDB" id="A0A938WX34"/>
<dbReference type="RefSeq" id="WP_204467723.1">
    <property type="nucleotide sequence ID" value="NZ_JACLYU010000002.1"/>
</dbReference>
<dbReference type="CDD" id="cd11586">
    <property type="entry name" value="VbhA_like"/>
    <property type="match status" value="1"/>
</dbReference>
<feature type="domain" description="Antitoxin VbhA" evidence="1">
    <location>
        <begin position="12"/>
        <end position="55"/>
    </location>
</feature>
<evidence type="ECO:0000313" key="3">
    <source>
        <dbReference type="Proteomes" id="UP000718821"/>
    </source>
</evidence>
<dbReference type="Gene3D" id="1.10.8.1050">
    <property type="entry name" value="Antitoxin VbhA-like"/>
    <property type="match status" value="1"/>
</dbReference>